<keyword evidence="2" id="KW-1185">Reference proteome</keyword>
<proteinExistence type="predicted"/>
<organism evidence="1 2">
    <name type="scientific">Caballeronia fortuita</name>
    <dbReference type="NCBI Taxonomy" id="1777138"/>
    <lineage>
        <taxon>Bacteria</taxon>
        <taxon>Pseudomonadati</taxon>
        <taxon>Pseudomonadota</taxon>
        <taxon>Betaproteobacteria</taxon>
        <taxon>Burkholderiales</taxon>
        <taxon>Burkholderiaceae</taxon>
        <taxon>Caballeronia</taxon>
    </lineage>
</organism>
<dbReference type="EMBL" id="FCNX02000004">
    <property type="protein sequence ID" value="SAK61257.1"/>
    <property type="molecule type" value="Genomic_DNA"/>
</dbReference>
<accession>A0A158AW53</accession>
<name>A0A158AW53_9BURK</name>
<evidence type="ECO:0000313" key="1">
    <source>
        <dbReference type="EMBL" id="SAK61257.1"/>
    </source>
</evidence>
<protein>
    <submittedName>
        <fullName evidence="1">Uncharacterized protein</fullName>
    </submittedName>
</protein>
<sequence>MLVEQPDGFDVRGPAFATDNEAVDDLLLEIFYGSTRLQTDPHARMSRLKAVQARNEPVGEEACRRPQHYLGDRCPFREFFAMRLQLREDLVGNLLEALSLGGQTDTARVTYEERFAQPFFQLPYLMAYGTVSDVKLSCCRRDIQVTSCGVEGAKCIEGWQSAHLARVSI</sequence>
<dbReference type="AlphaFoldDB" id="A0A158AW53"/>
<evidence type="ECO:0000313" key="2">
    <source>
        <dbReference type="Proteomes" id="UP000054903"/>
    </source>
</evidence>
<dbReference type="Proteomes" id="UP000054903">
    <property type="component" value="Unassembled WGS sequence"/>
</dbReference>
<comment type="caution">
    <text evidence="1">The sequence shown here is derived from an EMBL/GenBank/DDBJ whole genome shotgun (WGS) entry which is preliminary data.</text>
</comment>
<reference evidence="1" key="1">
    <citation type="submission" date="2016-01" db="EMBL/GenBank/DDBJ databases">
        <authorList>
            <person name="Peeters C."/>
        </authorList>
    </citation>
    <scope>NUCLEOTIDE SEQUENCE</scope>
    <source>
        <strain evidence="1">LMG 29320</strain>
    </source>
</reference>
<gene>
    <name evidence="1" type="ORF">AWB77_02114</name>
</gene>